<dbReference type="PANTHER" id="PTHR46558:SF4">
    <property type="entry name" value="DNA-BIDING PHAGE PROTEIN"/>
    <property type="match status" value="1"/>
</dbReference>
<dbReference type="SUPFAM" id="SSF47413">
    <property type="entry name" value="lambda repressor-like DNA-binding domains"/>
    <property type="match status" value="1"/>
</dbReference>
<dbReference type="Gene3D" id="1.10.260.40">
    <property type="entry name" value="lambda repressor-like DNA-binding domains"/>
    <property type="match status" value="1"/>
</dbReference>
<dbReference type="PROSITE" id="PS50943">
    <property type="entry name" value="HTH_CROC1"/>
    <property type="match status" value="1"/>
</dbReference>
<dbReference type="InterPro" id="IPR010982">
    <property type="entry name" value="Lambda_DNA-bd_dom_sf"/>
</dbReference>
<keyword evidence="1" id="KW-0238">DNA-binding</keyword>
<comment type="caution">
    <text evidence="3">The sequence shown here is derived from an EMBL/GenBank/DDBJ whole genome shotgun (WGS) entry which is preliminary data.</text>
</comment>
<proteinExistence type="predicted"/>
<reference evidence="3 4" key="1">
    <citation type="submission" date="2024-03" db="EMBL/GenBank/DDBJ databases">
        <title>Human intestinal bacterial collection.</title>
        <authorList>
            <person name="Pauvert C."/>
            <person name="Hitch T.C.A."/>
            <person name="Clavel T."/>
        </authorList>
    </citation>
    <scope>NUCLEOTIDE SEQUENCE [LARGE SCALE GENOMIC DNA]</scope>
    <source>
        <strain evidence="3 4">CLA-AA-H78B</strain>
    </source>
</reference>
<dbReference type="CDD" id="cd00093">
    <property type="entry name" value="HTH_XRE"/>
    <property type="match status" value="1"/>
</dbReference>
<accession>A0ABV1I3R6</accession>
<dbReference type="EMBL" id="JBBMFC010000029">
    <property type="protein sequence ID" value="MEQ2579833.1"/>
    <property type="molecule type" value="Genomic_DNA"/>
</dbReference>
<name>A0ABV1I3R6_9FIRM</name>
<dbReference type="PANTHER" id="PTHR46558">
    <property type="entry name" value="TRACRIPTIONAL REGULATORY PROTEIN-RELATED-RELATED"/>
    <property type="match status" value="1"/>
</dbReference>
<gene>
    <name evidence="3" type="ORF">WMO62_13545</name>
</gene>
<dbReference type="Proteomes" id="UP001470288">
    <property type="component" value="Unassembled WGS sequence"/>
</dbReference>
<organism evidence="3 4">
    <name type="scientific">Hominiventricola aquisgranensis</name>
    <dbReference type="NCBI Taxonomy" id="3133164"/>
    <lineage>
        <taxon>Bacteria</taxon>
        <taxon>Bacillati</taxon>
        <taxon>Bacillota</taxon>
        <taxon>Clostridia</taxon>
        <taxon>Lachnospirales</taxon>
        <taxon>Lachnospiraceae</taxon>
        <taxon>Hominiventricola</taxon>
    </lineage>
</organism>
<dbReference type="InterPro" id="IPR001387">
    <property type="entry name" value="Cro/C1-type_HTH"/>
</dbReference>
<evidence type="ECO:0000259" key="2">
    <source>
        <dbReference type="PROSITE" id="PS50943"/>
    </source>
</evidence>
<keyword evidence="4" id="KW-1185">Reference proteome</keyword>
<dbReference type="RefSeq" id="WP_178753751.1">
    <property type="nucleotide sequence ID" value="NZ_JBBMFC010000029.1"/>
</dbReference>
<dbReference type="SMART" id="SM00530">
    <property type="entry name" value="HTH_XRE"/>
    <property type="match status" value="1"/>
</dbReference>
<protein>
    <submittedName>
        <fullName evidence="3">Helix-turn-helix transcriptional regulator</fullName>
    </submittedName>
</protein>
<evidence type="ECO:0000256" key="1">
    <source>
        <dbReference type="ARBA" id="ARBA00023125"/>
    </source>
</evidence>
<dbReference type="Pfam" id="PF01381">
    <property type="entry name" value="HTH_3"/>
    <property type="match status" value="1"/>
</dbReference>
<evidence type="ECO:0000313" key="4">
    <source>
        <dbReference type="Proteomes" id="UP001470288"/>
    </source>
</evidence>
<sequence length="113" mass="13223">MTSLKVAETLKELRHHRGFTQKQLSEQLHISRQAYSNYENGTRLPDLETACVIADYFQISLDQLVRVGLHPEKPADPFASLPKDMQDFLSDYHCLPDEKQKRVQSYTQFLRDR</sequence>
<feature type="domain" description="HTH cro/C1-type" evidence="2">
    <location>
        <begin position="10"/>
        <end position="64"/>
    </location>
</feature>
<evidence type="ECO:0000313" key="3">
    <source>
        <dbReference type="EMBL" id="MEQ2579833.1"/>
    </source>
</evidence>